<dbReference type="PANTHER" id="PTHR15239">
    <property type="entry name" value="NUCLEAR EXPORT MEDIATOR FACTOR NEMF"/>
    <property type="match status" value="1"/>
</dbReference>
<dbReference type="GO" id="GO:0072344">
    <property type="term" value="P:rescue of stalled ribosome"/>
    <property type="evidence" value="ECO:0007669"/>
    <property type="project" value="TreeGrafter"/>
</dbReference>
<dbReference type="Pfam" id="PF05833">
    <property type="entry name" value="NFACT_N"/>
    <property type="match status" value="2"/>
</dbReference>
<gene>
    <name evidence="4" type="ORF">KDA_34990</name>
</gene>
<protein>
    <recommendedName>
        <fullName evidence="3">NFACT RNA-binding domain-containing protein</fullName>
    </recommendedName>
</protein>
<feature type="region of interest" description="Disordered" evidence="2">
    <location>
        <begin position="198"/>
        <end position="222"/>
    </location>
</feature>
<evidence type="ECO:0000256" key="1">
    <source>
        <dbReference type="SAM" id="Coils"/>
    </source>
</evidence>
<dbReference type="Pfam" id="PF05670">
    <property type="entry name" value="NFACT-R_1"/>
    <property type="match status" value="1"/>
</dbReference>
<dbReference type="AlphaFoldDB" id="A0A402B9J9"/>
<feature type="domain" description="NFACT RNA-binding" evidence="3">
    <location>
        <begin position="546"/>
        <end position="635"/>
    </location>
</feature>
<accession>A0A402B9J9</accession>
<reference evidence="5" key="1">
    <citation type="submission" date="2018-12" db="EMBL/GenBank/DDBJ databases">
        <title>Tengunoibacter tsumagoiensis gen. nov., sp. nov., Dictyobacter kobayashii sp. nov., D. alpinus sp. nov., and D. joshuensis sp. nov. and description of Dictyobacteraceae fam. nov. within the order Ktedonobacterales isolated from Tengu-no-mugimeshi.</title>
        <authorList>
            <person name="Wang C.M."/>
            <person name="Zheng Y."/>
            <person name="Sakai Y."/>
            <person name="Toyoda A."/>
            <person name="Minakuchi Y."/>
            <person name="Abe K."/>
            <person name="Yokota A."/>
            <person name="Yabe S."/>
        </authorList>
    </citation>
    <scope>NUCLEOTIDE SEQUENCE [LARGE SCALE GENOMIC DNA]</scope>
    <source>
        <strain evidence="5">Uno16</strain>
    </source>
</reference>
<proteinExistence type="predicted"/>
<feature type="region of interest" description="Disordered" evidence="2">
    <location>
        <begin position="518"/>
        <end position="542"/>
    </location>
</feature>
<feature type="coiled-coil region" evidence="1">
    <location>
        <begin position="363"/>
        <end position="390"/>
    </location>
</feature>
<dbReference type="EMBL" id="BIFT01000001">
    <property type="protein sequence ID" value="GCE28015.1"/>
    <property type="molecule type" value="Genomic_DNA"/>
</dbReference>
<keyword evidence="5" id="KW-1185">Reference proteome</keyword>
<keyword evidence="1" id="KW-0175">Coiled coil</keyword>
<dbReference type="Gene3D" id="2.30.310.10">
    <property type="entry name" value="ibrinogen binding protein from staphylococcus aureus domain"/>
    <property type="match status" value="1"/>
</dbReference>
<evidence type="ECO:0000256" key="2">
    <source>
        <dbReference type="SAM" id="MobiDB-lite"/>
    </source>
</evidence>
<evidence type="ECO:0000259" key="3">
    <source>
        <dbReference type="Pfam" id="PF05670"/>
    </source>
</evidence>
<dbReference type="GO" id="GO:0043023">
    <property type="term" value="F:ribosomal large subunit binding"/>
    <property type="evidence" value="ECO:0007669"/>
    <property type="project" value="TreeGrafter"/>
</dbReference>
<organism evidence="4 5">
    <name type="scientific">Dictyobacter alpinus</name>
    <dbReference type="NCBI Taxonomy" id="2014873"/>
    <lineage>
        <taxon>Bacteria</taxon>
        <taxon>Bacillati</taxon>
        <taxon>Chloroflexota</taxon>
        <taxon>Ktedonobacteria</taxon>
        <taxon>Ktedonobacterales</taxon>
        <taxon>Dictyobacteraceae</taxon>
        <taxon>Dictyobacter</taxon>
    </lineage>
</organism>
<dbReference type="Proteomes" id="UP000287171">
    <property type="component" value="Unassembled WGS sequence"/>
</dbReference>
<name>A0A402B9J9_9CHLR</name>
<dbReference type="InterPro" id="IPR051608">
    <property type="entry name" value="RQC_Subunit_NEMF"/>
</dbReference>
<evidence type="ECO:0000313" key="5">
    <source>
        <dbReference type="Proteomes" id="UP000287171"/>
    </source>
</evidence>
<dbReference type="PANTHER" id="PTHR15239:SF6">
    <property type="entry name" value="RIBOSOME QUALITY CONTROL COMPLEX SUBUNIT NEMF"/>
    <property type="match status" value="1"/>
</dbReference>
<feature type="compositionally biased region" description="Basic residues" evidence="2">
    <location>
        <begin position="518"/>
        <end position="531"/>
    </location>
</feature>
<dbReference type="GO" id="GO:1990112">
    <property type="term" value="C:RQC complex"/>
    <property type="evidence" value="ECO:0007669"/>
    <property type="project" value="TreeGrafter"/>
</dbReference>
<comment type="caution">
    <text evidence="4">The sequence shown here is derived from an EMBL/GenBank/DDBJ whole genome shotgun (WGS) entry which is preliminary data.</text>
</comment>
<dbReference type="InterPro" id="IPR008532">
    <property type="entry name" value="NFACT_RNA-bd"/>
</dbReference>
<evidence type="ECO:0000313" key="4">
    <source>
        <dbReference type="EMBL" id="GCE28015.1"/>
    </source>
</evidence>
<dbReference type="GO" id="GO:0000049">
    <property type="term" value="F:tRNA binding"/>
    <property type="evidence" value="ECO:0007669"/>
    <property type="project" value="TreeGrafter"/>
</dbReference>
<sequence>MYVDAMTLAAVADEWRKLLAGARIDTIIQPTEHAVALQCYAPGSEGEGGKNRWIYLSAHPQFARAHITALKPQRIASEPPAFVMLLRKYLEGARIESISQPRWERVLEIVAGYRKSPDSDERIRFRIIIEMMGRLSNIIFCDEDGRILGSLKRVGADVNRYRVVATGLPYVPPPPQQRQLAGQMLPRLEPTTVTAAQLSISAADETPPDEVAPRDKKRKRAPEQTKLWQLLSRHVLGCSPLLAREVVFRTTENAETPLKEANQAVWEELAWNVNDLTGAYDSHQWQPQLLERHLTAEEQQKSFATSGEASYVPLAFAAYALEQYAGRADIRLRQSPSINVLLDDYFARAEWSDALDSLRAPLRKILQTNSERCKRKNELLQQEMNNSAEAANYRLYGELLLAHQQEVGQGPASVMLENYFDQDGQGETQVKVPLDPRFDAVTNANRYFNKYHKLRRALELVPAQIEQNDTEQAVLDQLLTDLKLAENAGEITHVKAEVQAAGYIRGKALVDKKALKAAKKGKGNKGGKQAKGRPAGPGGGVPLHIQSREGFTLLVGKNSRQNEEVTFHQAASNDMWLHARGVAGAHVIIKAAGREIPRSTIDQAASLAAYYSESRGTTSAPVDYTLQRHVRHMKGGGPGMVIYEREHTIYVEPDMAIALLKS</sequence>